<dbReference type="GO" id="GO:0005886">
    <property type="term" value="C:plasma membrane"/>
    <property type="evidence" value="ECO:0007669"/>
    <property type="project" value="TreeGrafter"/>
</dbReference>
<name>A0A6N9I170_9LACO</name>
<feature type="transmembrane region" description="Helical" evidence="1">
    <location>
        <begin position="83"/>
        <end position="104"/>
    </location>
</feature>
<keyword evidence="1" id="KW-0812">Transmembrane</keyword>
<feature type="transmembrane region" description="Helical" evidence="1">
    <location>
        <begin position="401"/>
        <end position="422"/>
    </location>
</feature>
<dbReference type="EMBL" id="WEZQ01000005">
    <property type="protein sequence ID" value="MYV16882.1"/>
    <property type="molecule type" value="Genomic_DNA"/>
</dbReference>
<evidence type="ECO:0000256" key="1">
    <source>
        <dbReference type="SAM" id="Phobius"/>
    </source>
</evidence>
<keyword evidence="1" id="KW-0472">Membrane</keyword>
<feature type="transmembrane region" description="Helical" evidence="1">
    <location>
        <begin position="295"/>
        <end position="318"/>
    </location>
</feature>
<feature type="transmembrane region" description="Helical" evidence="1">
    <location>
        <begin position="141"/>
        <end position="160"/>
    </location>
</feature>
<organism evidence="3 4">
    <name type="scientific">Furfurilactobacillus milii</name>
    <dbReference type="NCBI Taxonomy" id="2888272"/>
    <lineage>
        <taxon>Bacteria</taxon>
        <taxon>Bacillati</taxon>
        <taxon>Bacillota</taxon>
        <taxon>Bacilli</taxon>
        <taxon>Lactobacillales</taxon>
        <taxon>Lactobacillaceae</taxon>
        <taxon>Furfurilactobacillus</taxon>
    </lineage>
</organism>
<dbReference type="OrthoDB" id="1651152at2"/>
<feature type="transmembrane region" description="Helical" evidence="1">
    <location>
        <begin position="232"/>
        <end position="252"/>
    </location>
</feature>
<accession>A0A6N9I170</accession>
<evidence type="ECO:0000313" key="4">
    <source>
        <dbReference type="Proteomes" id="UP000449209"/>
    </source>
</evidence>
<proteinExistence type="predicted"/>
<sequence>MMKQLGKDFHIRNAEVALFLRDRPMTSVIRHSLTILFPFVLMDVLLSWIDEAWLRPDGFYYQIFQFKRAGSALIEAGYSLSDLVIMLNVVVSICAAYLVGYYYAEFFHKDKMTTGLASGAAYIILNYDYRSPDNLFLFDNFGLRGLFLAFVTGIIVGLIFRIPFSNHFSSHQVVTEDDRLFSRSQRMFFPLAIVIILFVGIGFSLSLVTAAGPLGILNEGIATLTLGKATTHVFAILASAVISNLLMFFGLASPIAQPRLTGFTTYSGANYQFSQAHHTSFGAPYPITLHTLYDVFGNISGVGGMLALMIAILLVGIVHRERRVAYRGLLPTLSNMSGIGLVGLPMIFNSIYLLPMLIVPVFNMLVGAVLIKSRIIPPAVYRIPWTTPGILQGYAGTGGDIATLVVAIILFFLDIIFFIPFVKNGNRLQALLITRERNHKTETGRDQNDQ</sequence>
<dbReference type="InterPro" id="IPR004501">
    <property type="entry name" value="PTS_EIIC_3"/>
</dbReference>
<evidence type="ECO:0000313" key="3">
    <source>
        <dbReference type="EMBL" id="MYV16882.1"/>
    </source>
</evidence>
<comment type="caution">
    <text evidence="3">The sequence shown here is derived from an EMBL/GenBank/DDBJ whole genome shotgun (WGS) entry which is preliminary data.</text>
</comment>
<dbReference type="GO" id="GO:0008982">
    <property type="term" value="F:protein-N(PI)-phosphohistidine-sugar phosphotransferase activity"/>
    <property type="evidence" value="ECO:0007669"/>
    <property type="project" value="InterPro"/>
</dbReference>
<evidence type="ECO:0000259" key="2">
    <source>
        <dbReference type="PROSITE" id="PS51105"/>
    </source>
</evidence>
<dbReference type="PROSITE" id="PS51105">
    <property type="entry name" value="PTS_EIIC_TYPE_3"/>
    <property type="match status" value="1"/>
</dbReference>
<feature type="domain" description="PTS EIIC type-3" evidence="2">
    <location>
        <begin position="9"/>
        <end position="421"/>
    </location>
</feature>
<dbReference type="AlphaFoldDB" id="A0A6N9I170"/>
<keyword evidence="1" id="KW-1133">Transmembrane helix</keyword>
<dbReference type="GO" id="GO:0009401">
    <property type="term" value="P:phosphoenolpyruvate-dependent sugar phosphotransferase system"/>
    <property type="evidence" value="ECO:0007669"/>
    <property type="project" value="InterPro"/>
</dbReference>
<dbReference type="RefSeq" id="WP_161003317.1">
    <property type="nucleotide sequence ID" value="NZ_WEZQ01000005.1"/>
</dbReference>
<dbReference type="PANTHER" id="PTHR33989">
    <property type="match status" value="1"/>
</dbReference>
<reference evidence="3 4" key="1">
    <citation type="journal article" date="2019" name="Appl. Environ. Microbiol.">
        <title>Genetic determinants of hydroxycinnamic acid metabolism in heterofermentative lactobacilli.</title>
        <authorList>
            <person name="Gaur G."/>
            <person name="Oh J.H."/>
            <person name="Filannino P."/>
            <person name="Gobbetti M."/>
            <person name="van Pijkeren J.P."/>
            <person name="Ganzle M.G."/>
        </authorList>
    </citation>
    <scope>NUCLEOTIDE SEQUENCE [LARGE SCALE GENOMIC DNA]</scope>
    <source>
        <strain evidence="3 4">C5</strain>
    </source>
</reference>
<dbReference type="Proteomes" id="UP000449209">
    <property type="component" value="Unassembled WGS sequence"/>
</dbReference>
<dbReference type="InterPro" id="IPR051088">
    <property type="entry name" value="PTS_Sugar-EIIC/EIIB"/>
</dbReference>
<dbReference type="PANTHER" id="PTHR33989:SF4">
    <property type="entry name" value="PTS SYSTEM N,N'-DIACETYLCHITOBIOSE-SPECIFIC EIIC COMPONENT"/>
    <property type="match status" value="1"/>
</dbReference>
<feature type="transmembrane region" description="Helical" evidence="1">
    <location>
        <begin position="188"/>
        <end position="212"/>
    </location>
</feature>
<gene>
    <name evidence="3" type="ORF">GB993_05055</name>
</gene>
<dbReference type="GO" id="GO:1902815">
    <property type="term" value="P:N,N'-diacetylchitobiose import"/>
    <property type="evidence" value="ECO:0007669"/>
    <property type="project" value="TreeGrafter"/>
</dbReference>
<feature type="transmembrane region" description="Helical" evidence="1">
    <location>
        <begin position="28"/>
        <end position="49"/>
    </location>
</feature>
<protein>
    <recommendedName>
        <fullName evidence="2">PTS EIIC type-3 domain-containing protein</fullName>
    </recommendedName>
</protein>